<organism evidence="3 4">
    <name type="scientific">Mycobacterium gallinarum</name>
    <dbReference type="NCBI Taxonomy" id="39689"/>
    <lineage>
        <taxon>Bacteria</taxon>
        <taxon>Bacillati</taxon>
        <taxon>Actinomycetota</taxon>
        <taxon>Actinomycetes</taxon>
        <taxon>Mycobacteriales</taxon>
        <taxon>Mycobacteriaceae</taxon>
        <taxon>Mycobacterium</taxon>
    </lineage>
</organism>
<reference evidence="3 4" key="1">
    <citation type="journal article" date="2019" name="Emerg. Microbes Infect.">
        <title>Comprehensive subspecies identification of 175 nontuberculous mycobacteria species based on 7547 genomic profiles.</title>
        <authorList>
            <person name="Matsumoto Y."/>
            <person name="Kinjo T."/>
            <person name="Motooka D."/>
            <person name="Nabeya D."/>
            <person name="Jung N."/>
            <person name="Uechi K."/>
            <person name="Horii T."/>
            <person name="Iida T."/>
            <person name="Fujita J."/>
            <person name="Nakamura S."/>
        </authorList>
    </citation>
    <scope>NUCLEOTIDE SEQUENCE [LARGE SCALE GENOMIC DNA]</scope>
    <source>
        <strain evidence="3 4">JCM 6399</strain>
    </source>
</reference>
<feature type="region of interest" description="Disordered" evidence="1">
    <location>
        <begin position="236"/>
        <end position="260"/>
    </location>
</feature>
<keyword evidence="4" id="KW-1185">Reference proteome</keyword>
<dbReference type="RefSeq" id="WP_163732850.1">
    <property type="nucleotide sequence ID" value="NZ_AP022601.1"/>
</dbReference>
<evidence type="ECO:0000313" key="4">
    <source>
        <dbReference type="Proteomes" id="UP000465785"/>
    </source>
</evidence>
<gene>
    <name evidence="3" type="ORF">MGALJ_44300</name>
</gene>
<sequence>MGAAQAAVERLRAARDEVTELSLDALTVPELLHLLGELEVDRRRQPTVEHRLIQALRSRCEPAAIGAKNWTGALATALRITEKEARRRIKNAELLGPRQAMTGEPLPPRLPNVTMAQQRGAIGPEHVKIVKEFFEKLPSYVPADLRDEVESHLAGIAGGLGPTEFRQAADRLAHLANQDGDPPNEAERARRRGFTIHKQDIDGMSKISGSLDPEARATIDAVFAKLAAPGMCNADDEQPCVDGEPREERVHGDVRSQAQRNHDALKAMGRAVLASGELGKHNGLPTSIIVSTTLQDLESAAGQGVTGGGSMMPMRDVIRLASHAHHYLVIYDKHTREPLYLGHTKRFASPGQRIVLHALDRGCTRPGCTTPGYWCQAHHVEGWAAENGRTDITKMTMACGPDNRLIEKGGWVTRKRKDGRTQWIPPPHLDTGQARVNNYHHPEKYLLPEEDEGP</sequence>
<accession>A0A9W4B648</accession>
<evidence type="ECO:0000256" key="1">
    <source>
        <dbReference type="SAM" id="MobiDB-lite"/>
    </source>
</evidence>
<dbReference type="Pfam" id="PF02720">
    <property type="entry name" value="DUF222"/>
    <property type="match status" value="1"/>
</dbReference>
<dbReference type="CDD" id="cd00085">
    <property type="entry name" value="HNHc"/>
    <property type="match status" value="1"/>
</dbReference>
<dbReference type="EMBL" id="AP022601">
    <property type="protein sequence ID" value="BBY94761.1"/>
    <property type="molecule type" value="Genomic_DNA"/>
</dbReference>
<dbReference type="Proteomes" id="UP000465785">
    <property type="component" value="Chromosome"/>
</dbReference>
<feature type="compositionally biased region" description="Basic and acidic residues" evidence="1">
    <location>
        <begin position="243"/>
        <end position="260"/>
    </location>
</feature>
<evidence type="ECO:0000259" key="2">
    <source>
        <dbReference type="Pfam" id="PF02720"/>
    </source>
</evidence>
<dbReference type="InterPro" id="IPR003615">
    <property type="entry name" value="HNH_nuc"/>
</dbReference>
<evidence type="ECO:0000313" key="3">
    <source>
        <dbReference type="EMBL" id="BBY94761.1"/>
    </source>
</evidence>
<dbReference type="AlphaFoldDB" id="A0A9W4B648"/>
<dbReference type="KEGG" id="mgau:MGALJ_44300"/>
<feature type="domain" description="DUF222" evidence="2">
    <location>
        <begin position="34"/>
        <end position="360"/>
    </location>
</feature>
<name>A0A9W4B648_9MYCO</name>
<proteinExistence type="predicted"/>
<protein>
    <recommendedName>
        <fullName evidence="2">DUF222 domain-containing protein</fullName>
    </recommendedName>
</protein>
<dbReference type="InterPro" id="IPR003870">
    <property type="entry name" value="DUF222"/>
</dbReference>